<name>A0A1G8XC64_9EURY</name>
<evidence type="ECO:0000313" key="8">
    <source>
        <dbReference type="Proteomes" id="UP000198882"/>
    </source>
</evidence>
<dbReference type="InterPro" id="IPR000601">
    <property type="entry name" value="PKD_dom"/>
</dbReference>
<dbReference type="AlphaFoldDB" id="A0A1G8XC64"/>
<evidence type="ECO:0000256" key="5">
    <source>
        <dbReference type="SAM" id="MobiDB-lite"/>
    </source>
</evidence>
<dbReference type="GO" id="GO:0016788">
    <property type="term" value="F:hydrolase activity, acting on ester bonds"/>
    <property type="evidence" value="ECO:0007669"/>
    <property type="project" value="InterPro"/>
</dbReference>
<dbReference type="EMBL" id="FNFE01000002">
    <property type="protein sequence ID" value="SDJ88172.1"/>
    <property type="molecule type" value="Genomic_DNA"/>
</dbReference>
<dbReference type="STRING" id="1095776.SAMN04515672_1699"/>
<dbReference type="InterPro" id="IPR053138">
    <property type="entry name" value="N-alpha-Ac-DABA_deacetylase"/>
</dbReference>
<accession>A0A1G8XC64</accession>
<dbReference type="GO" id="GO:0046872">
    <property type="term" value="F:metal ion binding"/>
    <property type="evidence" value="ECO:0007669"/>
    <property type="project" value="UniProtKB-KW"/>
</dbReference>
<dbReference type="Pfam" id="PF24827">
    <property type="entry name" value="AstE_AspA_cat"/>
    <property type="match status" value="1"/>
</dbReference>
<dbReference type="SUPFAM" id="SSF49299">
    <property type="entry name" value="PKD domain"/>
    <property type="match status" value="1"/>
</dbReference>
<keyword evidence="8" id="KW-1185">Reference proteome</keyword>
<dbReference type="CDD" id="cd00146">
    <property type="entry name" value="PKD"/>
    <property type="match status" value="1"/>
</dbReference>
<sequence length="422" mass="44528">MQRSSLSRRTALSLTAGAVLAGIGATTASSETDEGVSRESFEILEGTVHETTVHVTTAQADGPTVVVVGGVHGNEVAGYVAADEIADWTIEAGTLVTIPEADAVAVDRGTRTGEDGVDLNRQFHEGSEPETELSRALWDVVVESDPDVVLDLHESTGIYAGDPVDGVGQAIFHSDGDGAPATAADAADYATQNYVDDPDLAFQTGRFSGPNSDPQGLLVHKAARDLDADAYLVETLSTDVELETRVRWHSVIAERLVEDELFPEEVPDNGHVPDDPAEEPADDADGESPDEADDPEETGDSDEPVEEQPDDETPDEADDAPDDEMDTPDRDSLTATITTDPSDADELSLESGQTIVLDGSRSCVPDGEIVCYEWDVGNDGCFDATGETLEVTISANGDHTVVLRVTDDTGTTATEEITLSAS</sequence>
<dbReference type="InterPro" id="IPR035986">
    <property type="entry name" value="PKD_dom_sf"/>
</dbReference>
<dbReference type="Gene3D" id="3.40.630.10">
    <property type="entry name" value="Zn peptidases"/>
    <property type="match status" value="1"/>
</dbReference>
<evidence type="ECO:0000256" key="3">
    <source>
        <dbReference type="ARBA" id="ARBA00022801"/>
    </source>
</evidence>
<organism evidence="7 8">
    <name type="scientific">Natronorubrum texcoconense</name>
    <dbReference type="NCBI Taxonomy" id="1095776"/>
    <lineage>
        <taxon>Archaea</taxon>
        <taxon>Methanobacteriati</taxon>
        <taxon>Methanobacteriota</taxon>
        <taxon>Stenosarchaea group</taxon>
        <taxon>Halobacteria</taxon>
        <taxon>Halobacteriales</taxon>
        <taxon>Natrialbaceae</taxon>
        <taxon>Natronorubrum</taxon>
    </lineage>
</organism>
<evidence type="ECO:0000256" key="1">
    <source>
        <dbReference type="ARBA" id="ARBA00001947"/>
    </source>
</evidence>
<evidence type="ECO:0000256" key="4">
    <source>
        <dbReference type="ARBA" id="ARBA00022833"/>
    </source>
</evidence>
<dbReference type="InterPro" id="IPR013783">
    <property type="entry name" value="Ig-like_fold"/>
</dbReference>
<dbReference type="Pfam" id="PF18911">
    <property type="entry name" value="PKD_4"/>
    <property type="match status" value="1"/>
</dbReference>
<dbReference type="SMART" id="SM00089">
    <property type="entry name" value="PKD"/>
    <property type="match status" value="1"/>
</dbReference>
<dbReference type="PROSITE" id="PS50093">
    <property type="entry name" value="PKD"/>
    <property type="match status" value="1"/>
</dbReference>
<keyword evidence="2" id="KW-0479">Metal-binding</keyword>
<comment type="cofactor">
    <cofactor evidence="1">
        <name>Zn(2+)</name>
        <dbReference type="ChEBI" id="CHEBI:29105"/>
    </cofactor>
</comment>
<evidence type="ECO:0000313" key="7">
    <source>
        <dbReference type="EMBL" id="SDJ88172.1"/>
    </source>
</evidence>
<dbReference type="InterPro" id="IPR022409">
    <property type="entry name" value="PKD/Chitinase_dom"/>
</dbReference>
<reference evidence="8" key="1">
    <citation type="submission" date="2016-10" db="EMBL/GenBank/DDBJ databases">
        <authorList>
            <person name="Varghese N."/>
            <person name="Submissions S."/>
        </authorList>
    </citation>
    <scope>NUCLEOTIDE SEQUENCE [LARGE SCALE GENOMIC DNA]</scope>
    <source>
        <strain evidence="8">B4,CECT 8067,JCM 17497</strain>
    </source>
</reference>
<gene>
    <name evidence="7" type="ORF">SAMN04515672_1699</name>
</gene>
<evidence type="ECO:0000259" key="6">
    <source>
        <dbReference type="PROSITE" id="PS50093"/>
    </source>
</evidence>
<dbReference type="PANTHER" id="PTHR37326:SF1">
    <property type="entry name" value="BLL3975 PROTEIN"/>
    <property type="match status" value="1"/>
</dbReference>
<feature type="compositionally biased region" description="Acidic residues" evidence="5">
    <location>
        <begin position="275"/>
        <end position="326"/>
    </location>
</feature>
<proteinExistence type="predicted"/>
<dbReference type="SUPFAM" id="SSF53187">
    <property type="entry name" value="Zn-dependent exopeptidases"/>
    <property type="match status" value="1"/>
</dbReference>
<dbReference type="InterPro" id="IPR055438">
    <property type="entry name" value="AstE_AspA_cat"/>
</dbReference>
<dbReference type="OrthoDB" id="170089at2157"/>
<dbReference type="Proteomes" id="UP000198882">
    <property type="component" value="Unassembled WGS sequence"/>
</dbReference>
<keyword evidence="4" id="KW-0862">Zinc</keyword>
<feature type="region of interest" description="Disordered" evidence="5">
    <location>
        <begin position="260"/>
        <end position="348"/>
    </location>
</feature>
<feature type="domain" description="PKD" evidence="6">
    <location>
        <begin position="367"/>
        <end position="422"/>
    </location>
</feature>
<dbReference type="PANTHER" id="PTHR37326">
    <property type="entry name" value="BLL3975 PROTEIN"/>
    <property type="match status" value="1"/>
</dbReference>
<protein>
    <submittedName>
        <fullName evidence="7">PKD domain-containing protein</fullName>
    </submittedName>
</protein>
<dbReference type="Gene3D" id="2.60.40.10">
    <property type="entry name" value="Immunoglobulins"/>
    <property type="match status" value="1"/>
</dbReference>
<keyword evidence="3" id="KW-0378">Hydrolase</keyword>
<dbReference type="RefSeq" id="WP_090304485.1">
    <property type="nucleotide sequence ID" value="NZ_FNFE01000002.1"/>
</dbReference>
<evidence type="ECO:0000256" key="2">
    <source>
        <dbReference type="ARBA" id="ARBA00022723"/>
    </source>
</evidence>